<evidence type="ECO:0000256" key="1">
    <source>
        <dbReference type="SAM" id="SignalP"/>
    </source>
</evidence>
<dbReference type="EC" id="3.2.1.14" evidence="2"/>
<keyword evidence="2" id="KW-0378">Hydrolase</keyword>
<protein>
    <submittedName>
        <fullName evidence="2">Chitinase 4</fullName>
        <ecNumber evidence="2">3.2.1.14</ecNumber>
    </submittedName>
</protein>
<evidence type="ECO:0000313" key="3">
    <source>
        <dbReference type="Proteomes" id="UP001176521"/>
    </source>
</evidence>
<feature type="signal peptide" evidence="1">
    <location>
        <begin position="1"/>
        <end position="25"/>
    </location>
</feature>
<evidence type="ECO:0000313" key="2">
    <source>
        <dbReference type="EMBL" id="KAK0528611.1"/>
    </source>
</evidence>
<organism evidence="2 3">
    <name type="scientific">Tilletia horrida</name>
    <dbReference type="NCBI Taxonomy" id="155126"/>
    <lineage>
        <taxon>Eukaryota</taxon>
        <taxon>Fungi</taxon>
        <taxon>Dikarya</taxon>
        <taxon>Basidiomycota</taxon>
        <taxon>Ustilaginomycotina</taxon>
        <taxon>Exobasidiomycetes</taxon>
        <taxon>Tilletiales</taxon>
        <taxon>Tilletiaceae</taxon>
        <taxon>Tilletia</taxon>
    </lineage>
</organism>
<sequence length="570" mass="58530">MVSTSWLSRFCFCVLAAGLVATIAATPLDAADDSESEVSVLWNRGATSTGKYVGSKCRASTECFSGNCADGVCARQVKGGACFKNANCQSYNCYGTTASNKKCSAPSKIYGTCDAKNPCKKGLTCTDAGICKYGVGTRCSNNKQCSMDNCQNGVCQSQPPRAPTRPNQICSSDAECASGHCVDSSTYDCEDTSGNPISCPSTGYYYYEPAFVCTRFPVGHTCSNQGECENSVCKSGKCVALKNGDACTLSSQCPSSSLCENGKCAVVAQGSLYPNEICSTNAQCLSNSCKGDVAYKDLQGVNNGIDGDGSYGGYGGYGPGRKRDILDTRATTLKCDYLQDGEKGCRTLFDCALQLCLDGVCKFGQVGDSCTINYQCNSKVCSTAGKCIDPPAGANLSAGVVCYSGDQCVSGTCTPAPIKTVYRPSLQDPNVLAGEKDFTCEASDLNEPCNTSADCAEGQCLQGVCANPPPATTSTTATPAPSASTTTVTVTVTSTATVTVTATATATGASTTTKAKSGTSSTTKAAAAKVTTAARTSISVSTKSAARVGGMATVYKTITVIATATATVAR</sequence>
<keyword evidence="1" id="KW-0732">Signal</keyword>
<dbReference type="GO" id="GO:0008843">
    <property type="term" value="F:endochitinase activity"/>
    <property type="evidence" value="ECO:0007669"/>
    <property type="project" value="UniProtKB-EC"/>
</dbReference>
<comment type="caution">
    <text evidence="2">The sequence shown here is derived from an EMBL/GenBank/DDBJ whole genome shotgun (WGS) entry which is preliminary data.</text>
</comment>
<keyword evidence="2" id="KW-0326">Glycosidase</keyword>
<dbReference type="Proteomes" id="UP001176521">
    <property type="component" value="Unassembled WGS sequence"/>
</dbReference>
<accession>A0AAN6JK28</accession>
<dbReference type="EMBL" id="JAPDMQ010000268">
    <property type="protein sequence ID" value="KAK0528611.1"/>
    <property type="molecule type" value="Genomic_DNA"/>
</dbReference>
<reference evidence="2" key="1">
    <citation type="journal article" date="2023" name="PhytoFront">
        <title>Draft Genome Resources of Seven Strains of Tilletia horrida, Causal Agent of Kernel Smut of Rice.</title>
        <authorList>
            <person name="Khanal S."/>
            <person name="Antony Babu S."/>
            <person name="Zhou X.G."/>
        </authorList>
    </citation>
    <scope>NUCLEOTIDE SEQUENCE</scope>
    <source>
        <strain evidence="2">TX3</strain>
    </source>
</reference>
<dbReference type="AlphaFoldDB" id="A0AAN6JK28"/>
<gene>
    <name evidence="2" type="primary">CHT4_1</name>
    <name evidence="2" type="ORF">OC842_004498</name>
</gene>
<name>A0AAN6JK28_9BASI</name>
<feature type="chain" id="PRO_5042879755" evidence="1">
    <location>
        <begin position="26"/>
        <end position="570"/>
    </location>
</feature>
<keyword evidence="3" id="KW-1185">Reference proteome</keyword>
<proteinExistence type="predicted"/>